<gene>
    <name evidence="1" type="ORF">ElyMa_005245400</name>
</gene>
<organism evidence="1 2">
    <name type="scientific">Elysia marginata</name>
    <dbReference type="NCBI Taxonomy" id="1093978"/>
    <lineage>
        <taxon>Eukaryota</taxon>
        <taxon>Metazoa</taxon>
        <taxon>Spiralia</taxon>
        <taxon>Lophotrochozoa</taxon>
        <taxon>Mollusca</taxon>
        <taxon>Gastropoda</taxon>
        <taxon>Heterobranchia</taxon>
        <taxon>Euthyneura</taxon>
        <taxon>Panpulmonata</taxon>
        <taxon>Sacoglossa</taxon>
        <taxon>Placobranchoidea</taxon>
        <taxon>Plakobranchidae</taxon>
        <taxon>Elysia</taxon>
    </lineage>
</organism>
<comment type="caution">
    <text evidence="1">The sequence shown here is derived from an EMBL/GenBank/DDBJ whole genome shotgun (WGS) entry which is preliminary data.</text>
</comment>
<accession>A0AAV4JWY4</accession>
<dbReference type="EMBL" id="BMAT01010461">
    <property type="protein sequence ID" value="GFS27199.1"/>
    <property type="molecule type" value="Genomic_DNA"/>
</dbReference>
<proteinExistence type="predicted"/>
<protein>
    <submittedName>
        <fullName evidence="1">Uncharacterized protein</fullName>
    </submittedName>
</protein>
<dbReference type="AlphaFoldDB" id="A0AAV4JWY4"/>
<sequence>MEGCIHLNFQKGKVTIKEMQGIRARGHHFVLKRKRVMGKSCDNWVWHLTWLKFLKGELSIKWGSYFSCITKFQEGYFEVPTRTGVWADRDVPGKLRKSQKEEFYRREIAQRVGGCTQEWAGCPKTKHLHYNGTTGWASFAYQFNLVAGKIQLTGSDKINLLASTLSGKALEAVAEYVKTRDYNVNSTDVMHMLERTFDRQLVRSSPDWQKLEEASQQQWEILHEWADHFRDIGKRILEWNRDAALVIEQKLVMQFCLGGWTKMRVFERGPPPTLEKAVEEMYWFRKVNSTFVGSNRESQVCGGGWSSPEREYRLCNEGRASSGEGMTGMRSRDTFLRKGGIGPRGRNLTTPTGCTFSRIRWL</sequence>
<reference evidence="1 2" key="1">
    <citation type="journal article" date="2021" name="Elife">
        <title>Chloroplast acquisition without the gene transfer in kleptoplastic sea slugs, Plakobranchus ocellatus.</title>
        <authorList>
            <person name="Maeda T."/>
            <person name="Takahashi S."/>
            <person name="Yoshida T."/>
            <person name="Shimamura S."/>
            <person name="Takaki Y."/>
            <person name="Nagai Y."/>
            <person name="Toyoda A."/>
            <person name="Suzuki Y."/>
            <person name="Arimoto A."/>
            <person name="Ishii H."/>
            <person name="Satoh N."/>
            <person name="Nishiyama T."/>
            <person name="Hasebe M."/>
            <person name="Maruyama T."/>
            <person name="Minagawa J."/>
            <person name="Obokata J."/>
            <person name="Shigenobu S."/>
        </authorList>
    </citation>
    <scope>NUCLEOTIDE SEQUENCE [LARGE SCALE GENOMIC DNA]</scope>
</reference>
<name>A0AAV4JWY4_9GAST</name>
<dbReference type="Proteomes" id="UP000762676">
    <property type="component" value="Unassembled WGS sequence"/>
</dbReference>
<evidence type="ECO:0000313" key="2">
    <source>
        <dbReference type="Proteomes" id="UP000762676"/>
    </source>
</evidence>
<evidence type="ECO:0000313" key="1">
    <source>
        <dbReference type="EMBL" id="GFS27199.1"/>
    </source>
</evidence>
<keyword evidence="2" id="KW-1185">Reference proteome</keyword>